<evidence type="ECO:0000313" key="6">
    <source>
        <dbReference type="EMBL" id="SHH93499.1"/>
    </source>
</evidence>
<evidence type="ECO:0000259" key="5">
    <source>
        <dbReference type="PROSITE" id="PS50893"/>
    </source>
</evidence>
<dbReference type="GO" id="GO:0016887">
    <property type="term" value="F:ATP hydrolysis activity"/>
    <property type="evidence" value="ECO:0007669"/>
    <property type="project" value="InterPro"/>
</dbReference>
<dbReference type="CDD" id="cd03257">
    <property type="entry name" value="ABC_NikE_OppD_transporters"/>
    <property type="match status" value="1"/>
</dbReference>
<dbReference type="PANTHER" id="PTHR43776:SF7">
    <property type="entry name" value="D,D-DIPEPTIDE TRANSPORT ATP-BINDING PROTEIN DDPF-RELATED"/>
    <property type="match status" value="1"/>
</dbReference>
<comment type="similarity">
    <text evidence="1">Belongs to the ABC transporter superfamily.</text>
</comment>
<dbReference type="Pfam" id="PF00005">
    <property type="entry name" value="ABC_tran"/>
    <property type="match status" value="1"/>
</dbReference>
<dbReference type="EMBL" id="FQXS01000016">
    <property type="protein sequence ID" value="SHH93499.1"/>
    <property type="molecule type" value="Genomic_DNA"/>
</dbReference>
<dbReference type="InterPro" id="IPR003593">
    <property type="entry name" value="AAA+_ATPase"/>
</dbReference>
<keyword evidence="7" id="KW-1185">Reference proteome</keyword>
<proteinExistence type="inferred from homology"/>
<dbReference type="InterPro" id="IPR003439">
    <property type="entry name" value="ABC_transporter-like_ATP-bd"/>
</dbReference>
<dbReference type="RefSeq" id="WP_073376795.1">
    <property type="nucleotide sequence ID" value="NZ_FQXS01000016.1"/>
</dbReference>
<evidence type="ECO:0000256" key="4">
    <source>
        <dbReference type="ARBA" id="ARBA00022840"/>
    </source>
</evidence>
<evidence type="ECO:0000256" key="1">
    <source>
        <dbReference type="ARBA" id="ARBA00005417"/>
    </source>
</evidence>
<evidence type="ECO:0000256" key="2">
    <source>
        <dbReference type="ARBA" id="ARBA00022448"/>
    </source>
</evidence>
<dbReference type="AlphaFoldDB" id="A0A1M5X0V6"/>
<dbReference type="Proteomes" id="UP000184139">
    <property type="component" value="Unassembled WGS sequence"/>
</dbReference>
<gene>
    <name evidence="6" type="ORF">SAMN02745124_02665</name>
</gene>
<dbReference type="PROSITE" id="PS50893">
    <property type="entry name" value="ABC_TRANSPORTER_2"/>
    <property type="match status" value="1"/>
</dbReference>
<dbReference type="GO" id="GO:0055085">
    <property type="term" value="P:transmembrane transport"/>
    <property type="evidence" value="ECO:0007669"/>
    <property type="project" value="UniProtKB-ARBA"/>
</dbReference>
<dbReference type="STRING" id="1121409.SAMN02745124_02665"/>
<dbReference type="PANTHER" id="PTHR43776">
    <property type="entry name" value="TRANSPORT ATP-BINDING PROTEIN"/>
    <property type="match status" value="1"/>
</dbReference>
<dbReference type="Gene3D" id="3.40.50.300">
    <property type="entry name" value="P-loop containing nucleotide triphosphate hydrolases"/>
    <property type="match status" value="1"/>
</dbReference>
<dbReference type="GO" id="GO:0005524">
    <property type="term" value="F:ATP binding"/>
    <property type="evidence" value="ECO:0007669"/>
    <property type="project" value="UniProtKB-KW"/>
</dbReference>
<dbReference type="OrthoDB" id="9809450at2"/>
<sequence>MGALLTATGICKHYRVGRERVHAVHDVSLRIDRGECVGLVGESGCGKSTVAGIVTSLIQADAGRVLLEGRDISAGSGRRRNVCTAIQMVFQSPADSFNPRLTLGDSIIEGLINQGIAKQEARNLTLEYLGLCGLPKTFADRYPHQVSGGECQRASIARAIAVQPKLLICDEATSALDVTIQAQIIDLIAKLRRELSMSCLLISHDIALIWEICDRVMIMCEGEIIEDGIPSDIISHPKQEYTRSLIEAAFLSSAWGGCCS</sequence>
<keyword evidence="3" id="KW-0547">Nucleotide-binding</keyword>
<protein>
    <submittedName>
        <fullName evidence="6">Peptide/nickel transport system ATP-binding protein</fullName>
    </submittedName>
</protein>
<dbReference type="PROSITE" id="PS00211">
    <property type="entry name" value="ABC_TRANSPORTER_1"/>
    <property type="match status" value="1"/>
</dbReference>
<accession>A0A1M5X0V6</accession>
<dbReference type="InterPro" id="IPR017871">
    <property type="entry name" value="ABC_transporter-like_CS"/>
</dbReference>
<evidence type="ECO:0000256" key="3">
    <source>
        <dbReference type="ARBA" id="ARBA00022741"/>
    </source>
</evidence>
<reference evidence="6 7" key="1">
    <citation type="submission" date="2016-11" db="EMBL/GenBank/DDBJ databases">
        <authorList>
            <person name="Jaros S."/>
            <person name="Januszkiewicz K."/>
            <person name="Wedrychowicz H."/>
        </authorList>
    </citation>
    <scope>NUCLEOTIDE SEQUENCE [LARGE SCALE GENOMIC DNA]</scope>
    <source>
        <strain evidence="6 7">DSM 9705</strain>
    </source>
</reference>
<name>A0A1M5X0V6_9BACT</name>
<dbReference type="SMART" id="SM00382">
    <property type="entry name" value="AAA"/>
    <property type="match status" value="1"/>
</dbReference>
<keyword evidence="4 6" id="KW-0067">ATP-binding</keyword>
<keyword evidence="2" id="KW-0813">Transport</keyword>
<dbReference type="InterPro" id="IPR027417">
    <property type="entry name" value="P-loop_NTPase"/>
</dbReference>
<organism evidence="6 7">
    <name type="scientific">Desulfofustis glycolicus DSM 9705</name>
    <dbReference type="NCBI Taxonomy" id="1121409"/>
    <lineage>
        <taxon>Bacteria</taxon>
        <taxon>Pseudomonadati</taxon>
        <taxon>Thermodesulfobacteriota</taxon>
        <taxon>Desulfobulbia</taxon>
        <taxon>Desulfobulbales</taxon>
        <taxon>Desulfocapsaceae</taxon>
        <taxon>Desulfofustis</taxon>
    </lineage>
</organism>
<dbReference type="InterPro" id="IPR050319">
    <property type="entry name" value="ABC_transp_ATP-bind"/>
</dbReference>
<evidence type="ECO:0000313" key="7">
    <source>
        <dbReference type="Proteomes" id="UP000184139"/>
    </source>
</evidence>
<feature type="domain" description="ABC transporter" evidence="5">
    <location>
        <begin position="5"/>
        <end position="246"/>
    </location>
</feature>
<dbReference type="SUPFAM" id="SSF52540">
    <property type="entry name" value="P-loop containing nucleoside triphosphate hydrolases"/>
    <property type="match status" value="1"/>
</dbReference>